<evidence type="ECO:0000259" key="1">
    <source>
        <dbReference type="Pfam" id="PF12697"/>
    </source>
</evidence>
<gene>
    <name evidence="2" type="ORF">C798_20210</name>
</gene>
<accession>A0A6M3ZV55</accession>
<feature type="domain" description="AB hydrolase-1" evidence="1">
    <location>
        <begin position="44"/>
        <end position="274"/>
    </location>
</feature>
<reference evidence="2 3" key="1">
    <citation type="journal article" date="2012" name="J. Bacteriol.">
        <title>Genome sequence of the pathogenic Herbaspirillum seropedicae strain Os34, isolated from rice roots.</title>
        <authorList>
            <person name="Ye W."/>
            <person name="Ye S."/>
            <person name="Liu J."/>
            <person name="Chang S."/>
            <person name="Chen M."/>
            <person name="Zhu B."/>
            <person name="Guo L."/>
            <person name="An Q."/>
        </authorList>
    </citation>
    <scope>NUCLEOTIDE SEQUENCE [LARGE SCALE GENOMIC DNA]</scope>
    <source>
        <strain evidence="2 3">Os34</strain>
    </source>
</reference>
<keyword evidence="2" id="KW-0378">Hydrolase</keyword>
<evidence type="ECO:0000313" key="3">
    <source>
        <dbReference type="Proteomes" id="UP000501648"/>
    </source>
</evidence>
<dbReference type="InterPro" id="IPR000073">
    <property type="entry name" value="AB_hydrolase_1"/>
</dbReference>
<protein>
    <submittedName>
        <fullName evidence="2">Alpha/beta hydrolase</fullName>
    </submittedName>
</protein>
<dbReference type="InterPro" id="IPR029058">
    <property type="entry name" value="AB_hydrolase_fold"/>
</dbReference>
<dbReference type="InterPro" id="IPR053145">
    <property type="entry name" value="AB_hydrolase_Est10"/>
</dbReference>
<name>A0A6M3ZV55_9BURK</name>
<dbReference type="Proteomes" id="UP000501648">
    <property type="component" value="Chromosome"/>
</dbReference>
<dbReference type="AlphaFoldDB" id="A0A6M3ZV55"/>
<dbReference type="SUPFAM" id="SSF53474">
    <property type="entry name" value="alpha/beta-Hydrolases"/>
    <property type="match status" value="1"/>
</dbReference>
<sequence>MIVFLVGLSMNSDDLRAQEVNAEGPRGKLVATMLLPAQDGGAMVLILPGSGPTDRDGNGPGGLRASTYRLLAQELLARDIASVRIDKRGMFGSTLAGDPEDVRMGDYVDDVAAWISAIRARSGASCVWLLGHSEGGLVALAAGRLPAVCGVILAATPGWPLGRMLEEQLRANPANVSLLDNALAVLRELESGRAVPAARIDGALMPLLRPSVQGFLMSLLALEPAAMAAAIERPLLILQGRRDIQVGVTDAVRLKQASAHAELVILEQANHVLKPVASDDRVANIATYGNPDLPLDKSIVPAIADFIARHSPPVSPPQGSISP</sequence>
<evidence type="ECO:0000313" key="2">
    <source>
        <dbReference type="EMBL" id="QJQ02467.1"/>
    </source>
</evidence>
<dbReference type="PANTHER" id="PTHR43265">
    <property type="entry name" value="ESTERASE ESTD"/>
    <property type="match status" value="1"/>
</dbReference>
<dbReference type="GO" id="GO:0052689">
    <property type="term" value="F:carboxylic ester hydrolase activity"/>
    <property type="evidence" value="ECO:0007669"/>
    <property type="project" value="TreeGrafter"/>
</dbReference>
<organism evidence="2 3">
    <name type="scientific">Herbaspirillum rubrisubalbicans Os34</name>
    <dbReference type="NCBI Taxonomy" id="1235827"/>
    <lineage>
        <taxon>Bacteria</taxon>
        <taxon>Pseudomonadati</taxon>
        <taxon>Pseudomonadota</taxon>
        <taxon>Betaproteobacteria</taxon>
        <taxon>Burkholderiales</taxon>
        <taxon>Oxalobacteraceae</taxon>
        <taxon>Herbaspirillum</taxon>
    </lineage>
</organism>
<dbReference type="Gene3D" id="3.40.50.1820">
    <property type="entry name" value="alpha/beta hydrolase"/>
    <property type="match status" value="1"/>
</dbReference>
<dbReference type="PANTHER" id="PTHR43265:SF1">
    <property type="entry name" value="ESTERASE ESTD"/>
    <property type="match status" value="1"/>
</dbReference>
<dbReference type="EMBL" id="CP008956">
    <property type="protein sequence ID" value="QJQ02467.1"/>
    <property type="molecule type" value="Genomic_DNA"/>
</dbReference>
<proteinExistence type="predicted"/>
<dbReference type="Pfam" id="PF12697">
    <property type="entry name" value="Abhydrolase_6"/>
    <property type="match status" value="1"/>
</dbReference>